<evidence type="ECO:0000256" key="2">
    <source>
        <dbReference type="ARBA" id="ARBA00022475"/>
    </source>
</evidence>
<evidence type="ECO:0000256" key="1">
    <source>
        <dbReference type="ARBA" id="ARBA00004651"/>
    </source>
</evidence>
<evidence type="ECO:0000256" key="4">
    <source>
        <dbReference type="ARBA" id="ARBA00022989"/>
    </source>
</evidence>
<evidence type="ECO:0000313" key="8">
    <source>
        <dbReference type="EMBL" id="NTC26569.1"/>
    </source>
</evidence>
<dbReference type="InterPro" id="IPR020846">
    <property type="entry name" value="MFS_dom"/>
</dbReference>
<feature type="transmembrane region" description="Helical" evidence="6">
    <location>
        <begin position="303"/>
        <end position="326"/>
    </location>
</feature>
<proteinExistence type="predicted"/>
<protein>
    <submittedName>
        <fullName evidence="8">MFS transporter</fullName>
    </submittedName>
</protein>
<dbReference type="PROSITE" id="PS50850">
    <property type="entry name" value="MFS"/>
    <property type="match status" value="1"/>
</dbReference>
<dbReference type="CDD" id="cd06173">
    <property type="entry name" value="MFS_MefA_like"/>
    <property type="match status" value="1"/>
</dbReference>
<feature type="transmembrane region" description="Helical" evidence="6">
    <location>
        <begin position="137"/>
        <end position="155"/>
    </location>
</feature>
<dbReference type="GO" id="GO:0022857">
    <property type="term" value="F:transmembrane transporter activity"/>
    <property type="evidence" value="ECO:0007669"/>
    <property type="project" value="InterPro"/>
</dbReference>
<evidence type="ECO:0000313" key="9">
    <source>
        <dbReference type="Proteomes" id="UP000702952"/>
    </source>
</evidence>
<evidence type="ECO:0000256" key="3">
    <source>
        <dbReference type="ARBA" id="ARBA00022692"/>
    </source>
</evidence>
<keyword evidence="5 6" id="KW-0472">Membrane</keyword>
<accession>A0AA44EZH3</accession>
<feature type="transmembrane region" description="Helical" evidence="6">
    <location>
        <begin position="366"/>
        <end position="384"/>
    </location>
</feature>
<feature type="domain" description="Major facilitator superfamily (MFS) profile" evidence="7">
    <location>
        <begin position="1"/>
        <end position="388"/>
    </location>
</feature>
<keyword evidence="4 6" id="KW-1133">Transmembrane helix</keyword>
<comment type="caution">
    <text evidence="8">The sequence shown here is derived from an EMBL/GenBank/DDBJ whole genome shotgun (WGS) entry which is preliminary data.</text>
</comment>
<dbReference type="InterPro" id="IPR011701">
    <property type="entry name" value="MFS"/>
</dbReference>
<dbReference type="Pfam" id="PF07690">
    <property type="entry name" value="MFS_1"/>
    <property type="match status" value="1"/>
</dbReference>
<feature type="transmembrane region" description="Helical" evidence="6">
    <location>
        <begin position="12"/>
        <end position="32"/>
    </location>
</feature>
<sequence>MVPVLFRKQIASAALVNLSRTIYITTLSWTAMQAGGDFSSVGQVLLWGNVAGLIVSPFSGVLIDKNDRKLIALTAAVLFSISMIVFAIIAHRANGMPIFWLLSVIAGVGQAVVIPTQEAIIQGATPEELRRSLAPTLNMVRQAGLILGTLIGGFLVWRSPTMGFCAAAATMTTSALLLLSVTDKVFHNTKPSARQFFRGLVEGARFMKQPAILSYAIISVSAYSVGQITNSVLPGYIEQVLSLSAWHFGVIDSMWSLGAFGTALAIARSETLKGRPWLARFGLILMAVTFVVLSFIHSFLLTIIMFLLMGLGFSVSKILSDSYLLVNVPNQYFGRVRSNLSTFTSFMGILIYALPSVWSNATVQDILVFGSVLLIIAFTATYLVDRGRQARVRPRS</sequence>
<dbReference type="Gene3D" id="1.20.1250.20">
    <property type="entry name" value="MFS general substrate transporter like domains"/>
    <property type="match status" value="1"/>
</dbReference>
<organism evidence="8 9">
    <name type="scientific">Agrobacterium tumefaciens</name>
    <dbReference type="NCBI Taxonomy" id="358"/>
    <lineage>
        <taxon>Bacteria</taxon>
        <taxon>Pseudomonadati</taxon>
        <taxon>Pseudomonadota</taxon>
        <taxon>Alphaproteobacteria</taxon>
        <taxon>Hyphomicrobiales</taxon>
        <taxon>Rhizobiaceae</taxon>
        <taxon>Rhizobium/Agrobacterium group</taxon>
        <taxon>Agrobacterium</taxon>
        <taxon>Agrobacterium tumefaciens complex</taxon>
    </lineage>
</organism>
<feature type="transmembrane region" description="Helical" evidence="6">
    <location>
        <begin position="338"/>
        <end position="354"/>
    </location>
</feature>
<dbReference type="SUPFAM" id="SSF103473">
    <property type="entry name" value="MFS general substrate transporter"/>
    <property type="match status" value="1"/>
</dbReference>
<dbReference type="GO" id="GO:0005886">
    <property type="term" value="C:plasma membrane"/>
    <property type="evidence" value="ECO:0007669"/>
    <property type="project" value="UniProtKB-SubCell"/>
</dbReference>
<evidence type="ECO:0000256" key="6">
    <source>
        <dbReference type="SAM" id="Phobius"/>
    </source>
</evidence>
<feature type="transmembrane region" description="Helical" evidence="6">
    <location>
        <begin position="44"/>
        <end position="63"/>
    </location>
</feature>
<feature type="transmembrane region" description="Helical" evidence="6">
    <location>
        <begin position="245"/>
        <end position="266"/>
    </location>
</feature>
<dbReference type="Proteomes" id="UP000702952">
    <property type="component" value="Unassembled WGS sequence"/>
</dbReference>
<keyword evidence="3 6" id="KW-0812">Transmembrane</keyword>
<feature type="transmembrane region" description="Helical" evidence="6">
    <location>
        <begin position="70"/>
        <end position="91"/>
    </location>
</feature>
<reference evidence="8" key="1">
    <citation type="journal article" date="2020" name="Science">
        <title>Unexpected conservation and global transmission of agrobacterial virulence plasmids.</title>
        <authorList>
            <person name="Weisberg A.J."/>
            <person name="Davis E.W. 2nd"/>
            <person name="Tabima J."/>
            <person name="Belcher M.S."/>
            <person name="Miller M."/>
            <person name="Kuo C.H."/>
            <person name="Loper J.E."/>
            <person name="Grunwald N.J."/>
            <person name="Putnam M.L."/>
            <person name="Chang J.H."/>
        </authorList>
    </citation>
    <scope>NUCLEOTIDE SEQUENCE</scope>
    <source>
        <strain evidence="8">17-1853-1a</strain>
    </source>
</reference>
<dbReference type="EMBL" id="JAAMAY010000001">
    <property type="protein sequence ID" value="NTC26569.1"/>
    <property type="molecule type" value="Genomic_DNA"/>
</dbReference>
<keyword evidence="2" id="KW-1003">Cell membrane</keyword>
<feature type="transmembrane region" description="Helical" evidence="6">
    <location>
        <begin position="278"/>
        <end position="297"/>
    </location>
</feature>
<dbReference type="PANTHER" id="PTHR23513:SF6">
    <property type="entry name" value="MAJOR FACILITATOR SUPERFAMILY ASSOCIATED DOMAIN-CONTAINING PROTEIN"/>
    <property type="match status" value="1"/>
</dbReference>
<dbReference type="RefSeq" id="WP_065658978.1">
    <property type="nucleotide sequence ID" value="NZ_CP123840.1"/>
</dbReference>
<evidence type="ECO:0000259" key="7">
    <source>
        <dbReference type="PROSITE" id="PS50850"/>
    </source>
</evidence>
<evidence type="ECO:0000256" key="5">
    <source>
        <dbReference type="ARBA" id="ARBA00023136"/>
    </source>
</evidence>
<dbReference type="PANTHER" id="PTHR23513">
    <property type="entry name" value="INTEGRAL MEMBRANE EFFLUX PROTEIN-RELATED"/>
    <property type="match status" value="1"/>
</dbReference>
<feature type="transmembrane region" description="Helical" evidence="6">
    <location>
        <begin position="212"/>
        <end position="233"/>
    </location>
</feature>
<feature type="transmembrane region" description="Helical" evidence="6">
    <location>
        <begin position="97"/>
        <end position="116"/>
    </location>
</feature>
<dbReference type="InterPro" id="IPR036259">
    <property type="entry name" value="MFS_trans_sf"/>
</dbReference>
<name>A0AA44EZH3_AGRTU</name>
<comment type="subcellular location">
    <subcellularLocation>
        <location evidence="1">Cell membrane</location>
        <topology evidence="1">Multi-pass membrane protein</topology>
    </subcellularLocation>
</comment>
<dbReference type="AlphaFoldDB" id="A0AA44EZH3"/>
<feature type="transmembrane region" description="Helical" evidence="6">
    <location>
        <begin position="161"/>
        <end position="181"/>
    </location>
</feature>
<gene>
    <name evidence="8" type="ORF">G6M46_00150</name>
</gene>